<protein>
    <submittedName>
        <fullName evidence="1">Uncharacterized protein</fullName>
    </submittedName>
</protein>
<organism evidence="1 2">
    <name type="scientific">Mycena indigotica</name>
    <dbReference type="NCBI Taxonomy" id="2126181"/>
    <lineage>
        <taxon>Eukaryota</taxon>
        <taxon>Fungi</taxon>
        <taxon>Dikarya</taxon>
        <taxon>Basidiomycota</taxon>
        <taxon>Agaricomycotina</taxon>
        <taxon>Agaricomycetes</taxon>
        <taxon>Agaricomycetidae</taxon>
        <taxon>Agaricales</taxon>
        <taxon>Marasmiineae</taxon>
        <taxon>Mycenaceae</taxon>
        <taxon>Mycena</taxon>
    </lineage>
</organism>
<dbReference type="GeneID" id="59342429"/>
<evidence type="ECO:0000313" key="2">
    <source>
        <dbReference type="Proteomes" id="UP000636479"/>
    </source>
</evidence>
<dbReference type="Proteomes" id="UP000636479">
    <property type="component" value="Unassembled WGS sequence"/>
</dbReference>
<reference evidence="1" key="1">
    <citation type="submission" date="2020-05" db="EMBL/GenBank/DDBJ databases">
        <title>Mycena genomes resolve the evolution of fungal bioluminescence.</title>
        <authorList>
            <person name="Tsai I.J."/>
        </authorList>
    </citation>
    <scope>NUCLEOTIDE SEQUENCE</scope>
    <source>
        <strain evidence="1">171206Taipei</strain>
    </source>
</reference>
<dbReference type="AlphaFoldDB" id="A0A8H6WC38"/>
<proteinExistence type="predicted"/>
<comment type="caution">
    <text evidence="1">The sequence shown here is derived from an EMBL/GenBank/DDBJ whole genome shotgun (WGS) entry which is preliminary data.</text>
</comment>
<dbReference type="EMBL" id="JACAZF010000003">
    <property type="protein sequence ID" value="KAF7309348.1"/>
    <property type="molecule type" value="Genomic_DNA"/>
</dbReference>
<gene>
    <name evidence="1" type="ORF">MIND_00305400</name>
</gene>
<name>A0A8H6WC38_9AGAR</name>
<keyword evidence="2" id="KW-1185">Reference proteome</keyword>
<accession>A0A8H6WC38</accession>
<dbReference type="RefSeq" id="XP_037222798.1">
    <property type="nucleotide sequence ID" value="XM_037359913.1"/>
</dbReference>
<sequence length="108" mass="11885">MTLGSLFLPQNEWWNLEDWKFQLATTALIIPGTSSSMKSPSQKNSSDLCPLLPKLSSNLGSFPTTTGSSLTGLLVIGPAPYRNVLIQLRLLFISRPTLSNPHRLIFTV</sequence>
<evidence type="ECO:0000313" key="1">
    <source>
        <dbReference type="EMBL" id="KAF7309348.1"/>
    </source>
</evidence>